<dbReference type="Gene3D" id="3.40.50.1980">
    <property type="entry name" value="Nitrogenase molybdenum iron protein domain"/>
    <property type="match status" value="2"/>
</dbReference>
<name>A0ABY7U5D3_9CORY</name>
<dbReference type="PANTHER" id="PTHR30532:SF24">
    <property type="entry name" value="FERRIC ENTEROBACTIN-BINDING PERIPLASMIC PROTEIN FEPB"/>
    <property type="match status" value="1"/>
</dbReference>
<reference evidence="7 8" key="1">
    <citation type="submission" date="2020-10" db="EMBL/GenBank/DDBJ databases">
        <title>Complete genome sequence of Corynebacterium massiliense DSM 45435, type strain of Corynebacterium massiliense.</title>
        <authorList>
            <person name="Busche T."/>
            <person name="Kalinowski J."/>
            <person name="Ruckert C."/>
        </authorList>
    </citation>
    <scope>NUCLEOTIDE SEQUENCE [LARGE SCALE GENOMIC DNA]</scope>
    <source>
        <strain evidence="7 8">DSM 45435</strain>
    </source>
</reference>
<keyword evidence="3" id="KW-0813">Transport</keyword>
<accession>A0ABY7U5D3</accession>
<evidence type="ECO:0000313" key="8">
    <source>
        <dbReference type="Proteomes" id="UP001220064"/>
    </source>
</evidence>
<dbReference type="InterPro" id="IPR051313">
    <property type="entry name" value="Bact_iron-sidero_bind"/>
</dbReference>
<sequence length="360" mass="39178">MNSLRTKSSILGGDKATSAVKAAATVFTVAALSTGVAACSAESGNDSAQGGAAGKDSDIQPVTIEHALGKAEIDEKPERVVTLGQGSTETAIALGVTPVAMEEYDWGADDSGYLPWIREAVEDKGDELPALIKGQDNLSPEEILKYEPDVILAPWSGLTQEQYDQLNKIAPTVAYEEQPWVIKWDDQIRTVSKALGKEDKAQGLIDDIQGELADAKEPEYEGKTFSYIYNSGPENLGIFFPDEQRVAMVRALGLTVDPVVEEFRKDEVPGTDSAQVSKENLDKLDNSDLIFTFYMDDENRKTMHKDPAYSRIPAIADGREVAYTDQSLVTASSMINPLTVPWATERMKPLIDEAVAKVNK</sequence>
<dbReference type="SUPFAM" id="SSF53807">
    <property type="entry name" value="Helical backbone' metal receptor"/>
    <property type="match status" value="1"/>
</dbReference>
<evidence type="ECO:0000313" key="7">
    <source>
        <dbReference type="EMBL" id="WCZ31894.1"/>
    </source>
</evidence>
<keyword evidence="8" id="KW-1185">Reference proteome</keyword>
<comment type="similarity">
    <text evidence="2">Belongs to the bacterial solute-binding protein 8 family.</text>
</comment>
<evidence type="ECO:0000256" key="5">
    <source>
        <dbReference type="SAM" id="MobiDB-lite"/>
    </source>
</evidence>
<dbReference type="Proteomes" id="UP001220064">
    <property type="component" value="Chromosome"/>
</dbReference>
<dbReference type="PROSITE" id="PS50983">
    <property type="entry name" value="FE_B12_PBP"/>
    <property type="match status" value="1"/>
</dbReference>
<feature type="domain" description="Fe/B12 periplasmic-binding" evidence="6">
    <location>
        <begin position="79"/>
        <end position="355"/>
    </location>
</feature>
<evidence type="ECO:0000256" key="2">
    <source>
        <dbReference type="ARBA" id="ARBA00008814"/>
    </source>
</evidence>
<organism evidence="7 8">
    <name type="scientific">Corynebacterium massiliense DSM 45435</name>
    <dbReference type="NCBI Taxonomy" id="1121364"/>
    <lineage>
        <taxon>Bacteria</taxon>
        <taxon>Bacillati</taxon>
        <taxon>Actinomycetota</taxon>
        <taxon>Actinomycetes</taxon>
        <taxon>Mycobacteriales</taxon>
        <taxon>Corynebacteriaceae</taxon>
        <taxon>Corynebacterium</taxon>
    </lineage>
</organism>
<dbReference type="Pfam" id="PF01497">
    <property type="entry name" value="Peripla_BP_2"/>
    <property type="match status" value="1"/>
</dbReference>
<keyword evidence="7" id="KW-0449">Lipoprotein</keyword>
<evidence type="ECO:0000259" key="6">
    <source>
        <dbReference type="PROSITE" id="PS50983"/>
    </source>
</evidence>
<dbReference type="CDD" id="cd01146">
    <property type="entry name" value="FhuD"/>
    <property type="match status" value="1"/>
</dbReference>
<comment type="subcellular location">
    <subcellularLocation>
        <location evidence="1">Cell envelope</location>
    </subcellularLocation>
</comment>
<evidence type="ECO:0000256" key="3">
    <source>
        <dbReference type="ARBA" id="ARBA00022448"/>
    </source>
</evidence>
<dbReference type="EMBL" id="CP063189">
    <property type="protein sequence ID" value="WCZ31894.1"/>
    <property type="molecule type" value="Genomic_DNA"/>
</dbReference>
<evidence type="ECO:0000256" key="1">
    <source>
        <dbReference type="ARBA" id="ARBA00004196"/>
    </source>
</evidence>
<dbReference type="PANTHER" id="PTHR30532">
    <property type="entry name" value="IRON III DICITRATE-BINDING PERIPLASMIC PROTEIN"/>
    <property type="match status" value="1"/>
</dbReference>
<keyword evidence="4" id="KW-0732">Signal</keyword>
<dbReference type="InterPro" id="IPR002491">
    <property type="entry name" value="ABC_transptr_periplasmic_BD"/>
</dbReference>
<evidence type="ECO:0000256" key="4">
    <source>
        <dbReference type="ARBA" id="ARBA00022729"/>
    </source>
</evidence>
<proteinExistence type="inferred from homology"/>
<protein>
    <submittedName>
        <fullName evidence="7">ABC transporter substrate-binding lipoprotein YhfQ</fullName>
    </submittedName>
</protein>
<gene>
    <name evidence="7" type="primary">yhfQ</name>
    <name evidence="7" type="ORF">CMASS_02175</name>
</gene>
<feature type="region of interest" description="Disordered" evidence="5">
    <location>
        <begin position="41"/>
        <end position="60"/>
    </location>
</feature>